<proteinExistence type="predicted"/>
<dbReference type="Gene3D" id="2.130.10.10">
    <property type="entry name" value="YVTN repeat-like/Quinoprotein amine dehydrogenase"/>
    <property type="match status" value="1"/>
</dbReference>
<gene>
    <name evidence="1" type="ORF">MUN80_01295</name>
</gene>
<dbReference type="EMBL" id="CP095049">
    <property type="protein sequence ID" value="UOQ53406.1"/>
    <property type="molecule type" value="Genomic_DNA"/>
</dbReference>
<dbReference type="InterPro" id="IPR015943">
    <property type="entry name" value="WD40/YVTN_repeat-like_dom_sf"/>
</dbReference>
<accession>A0ABY4F9R2</accession>
<dbReference type="RefSeq" id="WP_244718582.1">
    <property type="nucleotide sequence ID" value="NZ_CP095049.1"/>
</dbReference>
<sequence>MMHHLWNQQTNTTCTLTVADTRVVMETGKPGRSRRTEKQFATAPEAAAYAERQEWTRLKQGFVGHNPAAAPGQPLLHSYIGGGYTGSLALADTPAGRFVYQHGWFRAPADQQDFLVHLDDAGQQQATIPLPVILAWDMHYQPAWHALVLNLDHSIVTYDLARKQFEPLSARGRSPSSFVATAAGRTAYAANQELVVLEADRRPLFRLPFTTQLDRGSVLFAAALAHSGELLALHTEPGKIQVRSATDGALRHTFTGDFGRVRQLAFAANDQLLLLLEAHSKALRCFDLQGGREVESPLHGGEEWPSILACCLNADQSYLALLRGTWVELYDATTWQCRQRFRLAHCVKSAKLRFMRGGLGVRTDYGCFSLYRV</sequence>
<dbReference type="SUPFAM" id="SSF63829">
    <property type="entry name" value="Calcium-dependent phosphotriesterase"/>
    <property type="match status" value="1"/>
</dbReference>
<name>A0ABY4F9R2_9BACT</name>
<evidence type="ECO:0000313" key="2">
    <source>
        <dbReference type="Proteomes" id="UP000831785"/>
    </source>
</evidence>
<evidence type="ECO:0000313" key="1">
    <source>
        <dbReference type="EMBL" id="UOQ53406.1"/>
    </source>
</evidence>
<dbReference type="Proteomes" id="UP000831785">
    <property type="component" value="Chromosome"/>
</dbReference>
<keyword evidence="2" id="KW-1185">Reference proteome</keyword>
<evidence type="ECO:0008006" key="3">
    <source>
        <dbReference type="Google" id="ProtNLM"/>
    </source>
</evidence>
<protein>
    <recommendedName>
        <fullName evidence="3">WD40 repeat domain-containing protein</fullName>
    </recommendedName>
</protein>
<organism evidence="1 2">
    <name type="scientific">Hymenobacter cellulosivorans</name>
    <dbReference type="NCBI Taxonomy" id="2932249"/>
    <lineage>
        <taxon>Bacteria</taxon>
        <taxon>Pseudomonadati</taxon>
        <taxon>Bacteroidota</taxon>
        <taxon>Cytophagia</taxon>
        <taxon>Cytophagales</taxon>
        <taxon>Hymenobacteraceae</taxon>
        <taxon>Hymenobacter</taxon>
    </lineage>
</organism>
<reference evidence="1 2" key="1">
    <citation type="submission" date="2022-04" db="EMBL/GenBank/DDBJ databases">
        <title>Hymenobacter sp. isolated from the air.</title>
        <authorList>
            <person name="Won M."/>
            <person name="Lee C.-M."/>
            <person name="Woen H.-Y."/>
            <person name="Kwon S.-W."/>
        </authorList>
    </citation>
    <scope>NUCLEOTIDE SEQUENCE [LARGE SCALE GENOMIC DNA]</scope>
    <source>
        <strain evidence="2">5116 S-27</strain>
    </source>
</reference>